<dbReference type="GO" id="GO:0004029">
    <property type="term" value="F:aldehyde dehydrogenase (NAD+) activity"/>
    <property type="evidence" value="ECO:0007669"/>
    <property type="project" value="TreeGrafter"/>
</dbReference>
<dbReference type="PATRIC" id="fig|1202724.3.peg.2465"/>
<gene>
    <name evidence="2" type="ORF">AM493_11895</name>
</gene>
<dbReference type="GO" id="GO:0005737">
    <property type="term" value="C:cytoplasm"/>
    <property type="evidence" value="ECO:0007669"/>
    <property type="project" value="TreeGrafter"/>
</dbReference>
<dbReference type="PANTHER" id="PTHR48079">
    <property type="entry name" value="PROTEIN YEEZ"/>
    <property type="match status" value="1"/>
</dbReference>
<evidence type="ECO:0000259" key="1">
    <source>
        <dbReference type="Pfam" id="PF01370"/>
    </source>
</evidence>
<sequence>MILVTGGTGLVGAHLLLKLTEGMQPVRALYRTPGNIAKTKNLFAHYGKAEFFDAIQWVQGDVTDIPTLEDAFAGVTHVYHCAANVSFDPREEEELRKVNIEGTANMVNCALAFGVQKFCHVSSIAALGDPLLPGGVIDEETDWNPEVRHNDYAISKYGAEMEVWRAWQEGLSVVVVNPGLIFGHGFWDQGSGAVLKAVKRGQYFYTLGRCGIVAVEDVVNSMLLLMEGSYTGERYILVADNPDFKELLDAIASGMHKKGPAMYATKLLTGIGWRADWLLSKLTGKKRMLTRSMAHSSHATETYDNKKMVAATGYTFTPALPYVKALASAFSQQRP</sequence>
<feature type="domain" description="NAD-dependent epimerase/dehydratase" evidence="1">
    <location>
        <begin position="2"/>
        <end position="228"/>
    </location>
</feature>
<evidence type="ECO:0000313" key="2">
    <source>
        <dbReference type="EMBL" id="KOS06656.1"/>
    </source>
</evidence>
<proteinExistence type="predicted"/>
<reference evidence="2 3" key="1">
    <citation type="submission" date="2015-08" db="EMBL/GenBank/DDBJ databases">
        <title>Whole genome sequence of Flavobacterium akiainvivens IK-1T, from decaying Wikstroemia oahuensis, an endemic Hawaiian shrub.</title>
        <authorList>
            <person name="Wan X."/>
            <person name="Hou S."/>
            <person name="Saito J."/>
            <person name="Donachie S."/>
        </authorList>
    </citation>
    <scope>NUCLEOTIDE SEQUENCE [LARGE SCALE GENOMIC DNA]</scope>
    <source>
        <strain evidence="2 3">IK-1</strain>
    </source>
</reference>
<dbReference type="Pfam" id="PF01370">
    <property type="entry name" value="Epimerase"/>
    <property type="match status" value="1"/>
</dbReference>
<name>A0A0N0RQS3_9FLAO</name>
<dbReference type="AlphaFoldDB" id="A0A0N0RQS3"/>
<organism evidence="2 3">
    <name type="scientific">Flavobacterium akiainvivens</name>
    <dbReference type="NCBI Taxonomy" id="1202724"/>
    <lineage>
        <taxon>Bacteria</taxon>
        <taxon>Pseudomonadati</taxon>
        <taxon>Bacteroidota</taxon>
        <taxon>Flavobacteriia</taxon>
        <taxon>Flavobacteriales</taxon>
        <taxon>Flavobacteriaceae</taxon>
        <taxon>Flavobacterium</taxon>
    </lineage>
</organism>
<dbReference type="Proteomes" id="UP000037755">
    <property type="component" value="Unassembled WGS sequence"/>
</dbReference>
<protein>
    <submittedName>
        <fullName evidence="2">NAD-dependent epimerase</fullName>
    </submittedName>
</protein>
<dbReference type="InterPro" id="IPR001509">
    <property type="entry name" value="Epimerase_deHydtase"/>
</dbReference>
<dbReference type="PANTHER" id="PTHR48079:SF6">
    <property type="entry name" value="NAD(P)-BINDING DOMAIN-CONTAINING PROTEIN-RELATED"/>
    <property type="match status" value="1"/>
</dbReference>
<dbReference type="RefSeq" id="WP_054408262.1">
    <property type="nucleotide sequence ID" value="NZ_FOYA01000016.1"/>
</dbReference>
<accession>A0A0N0RQS3</accession>
<keyword evidence="3" id="KW-1185">Reference proteome</keyword>
<dbReference type="EMBL" id="LIYD01000005">
    <property type="protein sequence ID" value="KOS06656.1"/>
    <property type="molecule type" value="Genomic_DNA"/>
</dbReference>
<dbReference type="SUPFAM" id="SSF51735">
    <property type="entry name" value="NAD(P)-binding Rossmann-fold domains"/>
    <property type="match status" value="1"/>
</dbReference>
<dbReference type="STRING" id="1202724.AM493_11895"/>
<dbReference type="OrthoDB" id="596910at2"/>
<dbReference type="InterPro" id="IPR051783">
    <property type="entry name" value="NAD(P)-dependent_oxidoreduct"/>
</dbReference>
<evidence type="ECO:0000313" key="3">
    <source>
        <dbReference type="Proteomes" id="UP000037755"/>
    </source>
</evidence>
<comment type="caution">
    <text evidence="2">The sequence shown here is derived from an EMBL/GenBank/DDBJ whole genome shotgun (WGS) entry which is preliminary data.</text>
</comment>
<dbReference type="Gene3D" id="3.40.50.720">
    <property type="entry name" value="NAD(P)-binding Rossmann-like Domain"/>
    <property type="match status" value="1"/>
</dbReference>
<dbReference type="InterPro" id="IPR036291">
    <property type="entry name" value="NAD(P)-bd_dom_sf"/>
</dbReference>